<keyword evidence="1" id="KW-0175">Coiled coil</keyword>
<dbReference type="InterPro" id="IPR036866">
    <property type="entry name" value="RibonucZ/Hydroxyglut_hydro"/>
</dbReference>
<evidence type="ECO:0000313" key="3">
    <source>
        <dbReference type="EMBL" id="PKA66031.1"/>
    </source>
</evidence>
<protein>
    <submittedName>
        <fullName evidence="3">Uncharacterized protein</fullName>
    </submittedName>
</protein>
<name>A0A2I0BE13_9ASPA</name>
<dbReference type="PANTHER" id="PTHR38378:SF3">
    <property type="entry name" value="MYOSIN HEAVY CHAIN-LIKE PROTEIN"/>
    <property type="match status" value="1"/>
</dbReference>
<dbReference type="OrthoDB" id="341300at2759"/>
<accession>A0A2I0BE13</accession>
<sequence>MEVTPSENGMVNGDGAGNGRSSLIFLGTGCSSAVPNARCLIAPADPPCPVCSQYLSIPPERNPNYRCNTSLLIDYVDTNNAHNYILIDVGKTFREQVLRWFTHHKIPHIDSVMHGEDYVCLGFLFGQKSRIAYISDVSRIPSSTEHGAMSACEAGAGTIKKVALSQEAIETCKGTRGVLERVRAGGRECTWVETGVDGRAEAGIRKIELAEAADRHSCVSRPERMQWSLACTCEHSVCDLEIVISKTEAGQLDLLILDTLYKVGHLHYGIVGRALLEGSSVAANVKLILKLLQEHSEPSREDDGRKTLRLAGMLTIIDDVRSRIERCSKRSASGGCNTDLRRNPSSTTAGSLSPRFQRLTPEQQVVSDETQKHRRELSASMAARKSLENMFSSLGREKEMIAGELARKVQELNYMEELVSDLKEQNEMLSEKVRACVTEHRKGGNGGIGSEDVKALQERNRELSEQLLRSLEGYKTAKRRMKEAQQEIAGFRKEAAVVAAAAEESLRRVGDRGGEAAEMEMARLAKLWAGLSEK</sequence>
<evidence type="ECO:0000256" key="2">
    <source>
        <dbReference type="SAM" id="MobiDB-lite"/>
    </source>
</evidence>
<organism evidence="3 4">
    <name type="scientific">Apostasia shenzhenica</name>
    <dbReference type="NCBI Taxonomy" id="1088818"/>
    <lineage>
        <taxon>Eukaryota</taxon>
        <taxon>Viridiplantae</taxon>
        <taxon>Streptophyta</taxon>
        <taxon>Embryophyta</taxon>
        <taxon>Tracheophyta</taxon>
        <taxon>Spermatophyta</taxon>
        <taxon>Magnoliopsida</taxon>
        <taxon>Liliopsida</taxon>
        <taxon>Asparagales</taxon>
        <taxon>Orchidaceae</taxon>
        <taxon>Apostasioideae</taxon>
        <taxon>Apostasia</taxon>
    </lineage>
</organism>
<gene>
    <name evidence="3" type="ORF">AXF42_Ash010440</name>
</gene>
<dbReference type="AlphaFoldDB" id="A0A2I0BE13"/>
<dbReference type="Gene3D" id="3.60.15.10">
    <property type="entry name" value="Ribonuclease Z/Hydroxyacylglutathione hydrolase-like"/>
    <property type="match status" value="1"/>
</dbReference>
<keyword evidence="4" id="KW-1185">Reference proteome</keyword>
<dbReference type="Proteomes" id="UP000236161">
    <property type="component" value="Unassembled WGS sequence"/>
</dbReference>
<feature type="coiled-coil region" evidence="1">
    <location>
        <begin position="405"/>
        <end position="432"/>
    </location>
</feature>
<proteinExistence type="predicted"/>
<feature type="region of interest" description="Disordered" evidence="2">
    <location>
        <begin position="330"/>
        <end position="380"/>
    </location>
</feature>
<dbReference type="EMBL" id="KZ451888">
    <property type="protein sequence ID" value="PKA66031.1"/>
    <property type="molecule type" value="Genomic_DNA"/>
</dbReference>
<reference evidence="3 4" key="1">
    <citation type="journal article" date="2017" name="Nature">
        <title>The Apostasia genome and the evolution of orchids.</title>
        <authorList>
            <person name="Zhang G.Q."/>
            <person name="Liu K.W."/>
            <person name="Li Z."/>
            <person name="Lohaus R."/>
            <person name="Hsiao Y.Y."/>
            <person name="Niu S.C."/>
            <person name="Wang J.Y."/>
            <person name="Lin Y.C."/>
            <person name="Xu Q."/>
            <person name="Chen L.J."/>
            <person name="Yoshida K."/>
            <person name="Fujiwara S."/>
            <person name="Wang Z.W."/>
            <person name="Zhang Y.Q."/>
            <person name="Mitsuda N."/>
            <person name="Wang M."/>
            <person name="Liu G.H."/>
            <person name="Pecoraro L."/>
            <person name="Huang H.X."/>
            <person name="Xiao X.J."/>
            <person name="Lin M."/>
            <person name="Wu X.Y."/>
            <person name="Wu W.L."/>
            <person name="Chen Y.Y."/>
            <person name="Chang S.B."/>
            <person name="Sakamoto S."/>
            <person name="Ohme-Takagi M."/>
            <person name="Yagi M."/>
            <person name="Zeng S.J."/>
            <person name="Shen C.Y."/>
            <person name="Yeh C.M."/>
            <person name="Luo Y.B."/>
            <person name="Tsai W.C."/>
            <person name="Van de Peer Y."/>
            <person name="Liu Z.J."/>
        </authorList>
    </citation>
    <scope>NUCLEOTIDE SEQUENCE [LARGE SCALE GENOMIC DNA]</scope>
    <source>
        <strain evidence="4">cv. Shenzhen</strain>
        <tissue evidence="3">Stem</tissue>
    </source>
</reference>
<dbReference type="PANTHER" id="PTHR38378">
    <property type="entry name" value="MYOSIN HEAVY CHAIN-LIKE PROTEIN"/>
    <property type="match status" value="1"/>
</dbReference>
<evidence type="ECO:0000313" key="4">
    <source>
        <dbReference type="Proteomes" id="UP000236161"/>
    </source>
</evidence>
<evidence type="ECO:0000256" key="1">
    <source>
        <dbReference type="SAM" id="Coils"/>
    </source>
</evidence>